<dbReference type="PANTHER" id="PTHR12207">
    <property type="entry name" value="V-SET AND TRANSMEMBRANE DOMAIN-CONTAINING PROTEIN"/>
    <property type="match status" value="1"/>
</dbReference>
<dbReference type="Pfam" id="PF07686">
    <property type="entry name" value="V-set"/>
    <property type="match status" value="2"/>
</dbReference>
<dbReference type="GO" id="GO:0016020">
    <property type="term" value="C:membrane"/>
    <property type="evidence" value="ECO:0007669"/>
    <property type="project" value="UniProtKB-SubCell"/>
</dbReference>
<gene>
    <name evidence="12" type="primary">PTGFRN</name>
</gene>
<evidence type="ECO:0000256" key="8">
    <source>
        <dbReference type="ARBA" id="ARBA00023319"/>
    </source>
</evidence>
<feature type="chain" id="PRO_5003580559" evidence="10">
    <location>
        <begin position="22"/>
        <end position="880"/>
    </location>
</feature>
<dbReference type="Bgee" id="ENSLACG00000011250">
    <property type="expression patterns" value="Expressed in post-anal tail muscle and 3 other cell types or tissues"/>
</dbReference>
<keyword evidence="7" id="KW-1015">Disulfide bond</keyword>
<accession>H3AT01</accession>
<dbReference type="InterPro" id="IPR007110">
    <property type="entry name" value="Ig-like_dom"/>
</dbReference>
<reference evidence="12" key="3">
    <citation type="submission" date="2025-09" db="UniProtKB">
        <authorList>
            <consortium name="Ensembl"/>
        </authorList>
    </citation>
    <scope>IDENTIFICATION</scope>
</reference>
<dbReference type="PANTHER" id="PTHR12207:SF3">
    <property type="entry name" value="PROSTAGLANDIN F2 RECEPTOR NEGATIVE REGULATOR"/>
    <property type="match status" value="1"/>
</dbReference>
<feature type="transmembrane region" description="Helical" evidence="9">
    <location>
        <begin position="830"/>
        <end position="853"/>
    </location>
</feature>
<dbReference type="EMBL" id="AFYH01049502">
    <property type="status" value="NOT_ANNOTATED_CDS"/>
    <property type="molecule type" value="Genomic_DNA"/>
</dbReference>
<organism evidence="12 13">
    <name type="scientific">Latimeria chalumnae</name>
    <name type="common">Coelacanth</name>
    <dbReference type="NCBI Taxonomy" id="7897"/>
    <lineage>
        <taxon>Eukaryota</taxon>
        <taxon>Metazoa</taxon>
        <taxon>Chordata</taxon>
        <taxon>Craniata</taxon>
        <taxon>Vertebrata</taxon>
        <taxon>Euteleostomi</taxon>
        <taxon>Coelacanthiformes</taxon>
        <taxon>Coelacanthidae</taxon>
        <taxon>Latimeria</taxon>
    </lineage>
</organism>
<dbReference type="EMBL" id="AFYH01049494">
    <property type="status" value="NOT_ANNOTATED_CDS"/>
    <property type="molecule type" value="Genomic_DNA"/>
</dbReference>
<feature type="domain" description="Ig-like" evidence="11">
    <location>
        <begin position="689"/>
        <end position="796"/>
    </location>
</feature>
<dbReference type="InterPro" id="IPR013106">
    <property type="entry name" value="Ig_V-set"/>
</dbReference>
<dbReference type="Ensembl" id="ENSLACT00000012866.1">
    <property type="protein sequence ID" value="ENSLACP00000012772.1"/>
    <property type="gene ID" value="ENSLACG00000011250.2"/>
</dbReference>
<evidence type="ECO:0000256" key="6">
    <source>
        <dbReference type="ARBA" id="ARBA00023136"/>
    </source>
</evidence>
<evidence type="ECO:0000256" key="1">
    <source>
        <dbReference type="ARBA" id="ARBA00004167"/>
    </source>
</evidence>
<feature type="domain" description="Ig-like" evidence="11">
    <location>
        <begin position="8"/>
        <end position="128"/>
    </location>
</feature>
<dbReference type="FunCoup" id="H3AT01">
    <property type="interactions" value="409"/>
</dbReference>
<reference evidence="12" key="2">
    <citation type="submission" date="2025-08" db="UniProtKB">
        <authorList>
            <consortium name="Ensembl"/>
        </authorList>
    </citation>
    <scope>IDENTIFICATION</scope>
</reference>
<dbReference type="Gene3D" id="2.60.40.10">
    <property type="entry name" value="Immunoglobulins"/>
    <property type="match status" value="5"/>
</dbReference>
<dbReference type="AlphaFoldDB" id="H3AT01"/>
<dbReference type="OMA" id="MPVSILW"/>
<keyword evidence="3 10" id="KW-0732">Signal</keyword>
<dbReference type="EMBL" id="AFYH01049497">
    <property type="status" value="NOT_ANNOTATED_CDS"/>
    <property type="molecule type" value="Genomic_DNA"/>
</dbReference>
<protein>
    <submittedName>
        <fullName evidence="12">Prostaglandin F2 receptor inhibitor</fullName>
    </submittedName>
</protein>
<keyword evidence="2 9" id="KW-0812">Transmembrane</keyword>
<comment type="subcellular location">
    <subcellularLocation>
        <location evidence="1">Membrane</location>
        <topology evidence="1">Single-pass membrane protein</topology>
    </subcellularLocation>
</comment>
<dbReference type="PROSITE" id="PS50835">
    <property type="entry name" value="IG_LIKE"/>
    <property type="match status" value="5"/>
</dbReference>
<dbReference type="SMART" id="SM00406">
    <property type="entry name" value="IGv"/>
    <property type="match status" value="4"/>
</dbReference>
<name>H3AT01_LATCH</name>
<dbReference type="InParanoid" id="H3AT01"/>
<dbReference type="GeneTree" id="ENSGT00940000158367"/>
<reference evidence="13" key="1">
    <citation type="submission" date="2011-08" db="EMBL/GenBank/DDBJ databases">
        <title>The draft genome of Latimeria chalumnae.</title>
        <authorList>
            <person name="Di Palma F."/>
            <person name="Alfoldi J."/>
            <person name="Johnson J."/>
            <person name="Berlin A."/>
            <person name="Gnerre S."/>
            <person name="Jaffe D."/>
            <person name="MacCallum I."/>
            <person name="Young S."/>
            <person name="Walker B.J."/>
            <person name="Lander E."/>
            <person name="Lindblad-Toh K."/>
        </authorList>
    </citation>
    <scope>NUCLEOTIDE SEQUENCE [LARGE SCALE GENOMIC DNA]</scope>
    <source>
        <strain evidence="13">Wild caught</strain>
    </source>
</reference>
<dbReference type="FunFam" id="2.60.40.10:FF:000191">
    <property type="entry name" value="Immunoglobulin superfamily member 3"/>
    <property type="match status" value="1"/>
</dbReference>
<dbReference type="InterPro" id="IPR013783">
    <property type="entry name" value="Ig-like_fold"/>
</dbReference>
<dbReference type="InterPro" id="IPR003599">
    <property type="entry name" value="Ig_sub"/>
</dbReference>
<evidence type="ECO:0000256" key="10">
    <source>
        <dbReference type="SAM" id="SignalP"/>
    </source>
</evidence>
<keyword evidence="6 9" id="KW-0472">Membrane</keyword>
<keyword evidence="13" id="KW-1185">Reference proteome</keyword>
<sequence length="880" mass="98033">NAFFETKPLIFRTVLVVLCTGRTVEVPAGSVVRVQGAEVVIPCSVRDYGGPREQNFDWSIQKGSEDVQIISTWDNSYTSPEYEERVRSAKIALKRKSNNSIELIIEDVQVTDQGEYKCSTPSTDSTVSGSYNAQVYLKVIPDGLTVGRPKLRSLGSANITEGKSFELQCTASTATEQAHMSVAWRLRTAGEGGNGEIREVLSLTPGPRFEPGSEYKDRYQSGDIRLDTYGSDGYRLIVRNAQLGDQGTYLCVAGEWIGRTGSWQKIQEKSTEIATVSIQPIAQSLSVSIPENSLALNEGDDINLNCTVSATDDVMRSEVTWYCSQASGQSPGDSKALVHLNREGVSSFLDDFTMSRVEANTYRLLKQKADQSHAGYYSCRVIVWAQQSNGTWYKAATKTSKPVNVTVNLLEPKYKVLLSVVEIPKFSEEPTELECKLSDLKNTEGARLSVSWYFMQTEENDNSTNQILIANMDQDWSLQIQEQYKSRAEIGEMIFTKPTPEMFGFRIRWTEVSDRGSYFCAVSAWTRQRDFSWGKNAEVRSDPVKIFWSTEQPSLSVFANETRPVFSGGETFEMTCRGSAENVRTPRYSILIKAERLTDAGSRNIISLSRDSVVTLEDWADKDRVDDVALEKVGEDLFRFRIHRTQLSDAGKYHCEAAAWTPNAGGTWRQAVSGSSNAIQLHFQVSAGPSFDVQLSSDSKDVFRGERVELRCDVHARSAAVDSDDLAYEVKWFALRSYSPLGSLVFLASLDRKGVVSQARRNGSSDVSVERSGPRGFRLRVHGVEDQDFGNYFCFVAPWVRTLEGSWQRGLEVKSKPILVTVSIKVLDALIFPAVLGIGAAMVVGLLACLIGYCSSRCCCKRKVNEGRRDHHHLMAMEMD</sequence>
<evidence type="ECO:0000313" key="13">
    <source>
        <dbReference type="Proteomes" id="UP000008672"/>
    </source>
</evidence>
<evidence type="ECO:0000256" key="3">
    <source>
        <dbReference type="ARBA" id="ARBA00022729"/>
    </source>
</evidence>
<dbReference type="EMBL" id="AFYH01049499">
    <property type="status" value="NOT_ANNOTATED_CDS"/>
    <property type="molecule type" value="Genomic_DNA"/>
</dbReference>
<dbReference type="SUPFAM" id="SSF48726">
    <property type="entry name" value="Immunoglobulin"/>
    <property type="match status" value="4"/>
</dbReference>
<evidence type="ECO:0000256" key="4">
    <source>
        <dbReference type="ARBA" id="ARBA00022737"/>
    </source>
</evidence>
<dbReference type="Proteomes" id="UP000008672">
    <property type="component" value="Unassembled WGS sequence"/>
</dbReference>
<feature type="domain" description="Ig-like" evidence="11">
    <location>
        <begin position="280"/>
        <end position="381"/>
    </location>
</feature>
<dbReference type="EMBL" id="AFYH01049501">
    <property type="status" value="NOT_ANNOTATED_CDS"/>
    <property type="molecule type" value="Genomic_DNA"/>
</dbReference>
<dbReference type="EMBL" id="AFYH01049493">
    <property type="status" value="NOT_ANNOTATED_CDS"/>
    <property type="molecule type" value="Genomic_DNA"/>
</dbReference>
<evidence type="ECO:0000256" key="2">
    <source>
        <dbReference type="ARBA" id="ARBA00022692"/>
    </source>
</evidence>
<dbReference type="InterPro" id="IPR051102">
    <property type="entry name" value="IgSF_V-set/TM_domain"/>
</dbReference>
<dbReference type="EMBL" id="AFYH01049495">
    <property type="status" value="NOT_ANNOTATED_CDS"/>
    <property type="molecule type" value="Genomic_DNA"/>
</dbReference>
<evidence type="ECO:0000256" key="5">
    <source>
        <dbReference type="ARBA" id="ARBA00022989"/>
    </source>
</evidence>
<feature type="domain" description="Ig-like" evidence="11">
    <location>
        <begin position="149"/>
        <end position="277"/>
    </location>
</feature>
<evidence type="ECO:0000259" key="11">
    <source>
        <dbReference type="PROSITE" id="PS50835"/>
    </source>
</evidence>
<dbReference type="FunFam" id="2.60.40.10:FF:001070">
    <property type="entry name" value="Prostaglandin F2 receptor inhibitor"/>
    <property type="match status" value="1"/>
</dbReference>
<dbReference type="SMART" id="SM00409">
    <property type="entry name" value="IG"/>
    <property type="match status" value="6"/>
</dbReference>
<dbReference type="STRING" id="7897.ENSLACP00000012772"/>
<keyword evidence="8" id="KW-0393">Immunoglobulin domain</keyword>
<dbReference type="EMBL" id="AFYH01049500">
    <property type="status" value="NOT_ANNOTATED_CDS"/>
    <property type="molecule type" value="Genomic_DNA"/>
</dbReference>
<dbReference type="FunFam" id="2.60.40.10:FF:002026">
    <property type="entry name" value="Prostaglandin F2 receptor inhibitor"/>
    <property type="match status" value="1"/>
</dbReference>
<dbReference type="InterPro" id="IPR036179">
    <property type="entry name" value="Ig-like_dom_sf"/>
</dbReference>
<evidence type="ECO:0000256" key="9">
    <source>
        <dbReference type="SAM" id="Phobius"/>
    </source>
</evidence>
<proteinExistence type="predicted"/>
<dbReference type="EMBL" id="AFYH01049498">
    <property type="status" value="NOT_ANNOTATED_CDS"/>
    <property type="molecule type" value="Genomic_DNA"/>
</dbReference>
<evidence type="ECO:0000256" key="7">
    <source>
        <dbReference type="ARBA" id="ARBA00023157"/>
    </source>
</evidence>
<feature type="domain" description="Ig-like" evidence="11">
    <location>
        <begin position="412"/>
        <end position="532"/>
    </location>
</feature>
<feature type="signal peptide" evidence="10">
    <location>
        <begin position="1"/>
        <end position="21"/>
    </location>
</feature>
<dbReference type="eggNOG" id="ENOG502QVD2">
    <property type="taxonomic scope" value="Eukaryota"/>
</dbReference>
<keyword evidence="4" id="KW-0677">Repeat</keyword>
<evidence type="ECO:0000313" key="12">
    <source>
        <dbReference type="Ensembl" id="ENSLACP00000012772.1"/>
    </source>
</evidence>
<keyword evidence="5 9" id="KW-1133">Transmembrane helix</keyword>
<dbReference type="EMBL" id="AFYH01049496">
    <property type="status" value="NOT_ANNOTATED_CDS"/>
    <property type="molecule type" value="Genomic_DNA"/>
</dbReference>